<dbReference type="PANTHER" id="PTHR34818:SF1">
    <property type="entry name" value="PROTEIN BLI-3"/>
    <property type="match status" value="1"/>
</dbReference>
<dbReference type="Gene3D" id="2.30.110.10">
    <property type="entry name" value="Electron Transport, Fmn-binding Protein, Chain A"/>
    <property type="match status" value="1"/>
</dbReference>
<dbReference type="Pfam" id="PF16242">
    <property type="entry name" value="Pyrid_ox_like"/>
    <property type="match status" value="1"/>
</dbReference>
<dbReference type="InterPro" id="IPR052917">
    <property type="entry name" value="Stress-Dev_Protein"/>
</dbReference>
<organism evidence="2 3">
    <name type="scientific">Paracoccus litorisediminis</name>
    <dbReference type="NCBI Taxonomy" id="2006130"/>
    <lineage>
        <taxon>Bacteria</taxon>
        <taxon>Pseudomonadati</taxon>
        <taxon>Pseudomonadota</taxon>
        <taxon>Alphaproteobacteria</taxon>
        <taxon>Rhodobacterales</taxon>
        <taxon>Paracoccaceae</taxon>
        <taxon>Paracoccus</taxon>
    </lineage>
</organism>
<gene>
    <name evidence="2" type="ORF">GL300_03375</name>
</gene>
<reference evidence="2 3" key="1">
    <citation type="submission" date="2019-11" db="EMBL/GenBank/DDBJ databases">
        <authorList>
            <person name="Dong K."/>
        </authorList>
    </citation>
    <scope>NUCLEOTIDE SEQUENCE [LARGE SCALE GENOMIC DNA]</scope>
    <source>
        <strain evidence="2 3">NBRC 112902</strain>
    </source>
</reference>
<dbReference type="InterPro" id="IPR038725">
    <property type="entry name" value="YdaG_split_barrel_FMN-bd"/>
</dbReference>
<dbReference type="AlphaFoldDB" id="A0A844HKD5"/>
<dbReference type="EMBL" id="WMIG01000001">
    <property type="protein sequence ID" value="MTH58251.1"/>
    <property type="molecule type" value="Genomic_DNA"/>
</dbReference>
<evidence type="ECO:0000313" key="3">
    <source>
        <dbReference type="Proteomes" id="UP000449846"/>
    </source>
</evidence>
<feature type="domain" description="General stress protein FMN-binding split barrel" evidence="1">
    <location>
        <begin position="7"/>
        <end position="150"/>
    </location>
</feature>
<proteinExistence type="predicted"/>
<dbReference type="PANTHER" id="PTHR34818">
    <property type="entry name" value="PROTEIN BLI-3"/>
    <property type="match status" value="1"/>
</dbReference>
<comment type="caution">
    <text evidence="2">The sequence shown here is derived from an EMBL/GenBank/DDBJ whole genome shotgun (WGS) entry which is preliminary data.</text>
</comment>
<dbReference type="OrthoDB" id="1432662at2"/>
<dbReference type="InterPro" id="IPR012349">
    <property type="entry name" value="Split_barrel_FMN-bd"/>
</dbReference>
<dbReference type="SUPFAM" id="SSF50475">
    <property type="entry name" value="FMN-binding split barrel"/>
    <property type="match status" value="1"/>
</dbReference>
<dbReference type="Proteomes" id="UP000449846">
    <property type="component" value="Unassembled WGS sequence"/>
</dbReference>
<evidence type="ECO:0000313" key="2">
    <source>
        <dbReference type="EMBL" id="MTH58251.1"/>
    </source>
</evidence>
<sequence length="159" mass="17951">MMMSQEQQLFWRRMDEVNAGMLGTRDRLKLVPMSHYTDAHGLALWFITAQGTELVAELADGPKPAIHIVGEDSEGLWARIEGQLELSDDREKLDEIWNSTASAWFEGGQEDPDLRLLKFSITEAEIWNSTGGLGFLYQIAKANLTGTKPDIANHFLLRF</sequence>
<accession>A0A844HKD5</accession>
<name>A0A844HKD5_9RHOB</name>
<protein>
    <submittedName>
        <fullName evidence="2">General stress protein</fullName>
    </submittedName>
</protein>
<keyword evidence="3" id="KW-1185">Reference proteome</keyword>
<evidence type="ECO:0000259" key="1">
    <source>
        <dbReference type="Pfam" id="PF16242"/>
    </source>
</evidence>